<proteinExistence type="predicted"/>
<evidence type="ECO:0000256" key="1">
    <source>
        <dbReference type="SAM" id="MobiDB-lite"/>
    </source>
</evidence>
<dbReference type="Proteomes" id="UP000321750">
    <property type="component" value="Unassembled WGS sequence"/>
</dbReference>
<dbReference type="InterPro" id="IPR041657">
    <property type="entry name" value="HTH_17"/>
</dbReference>
<dbReference type="SUPFAM" id="SSF46955">
    <property type="entry name" value="Putative DNA-binding domain"/>
    <property type="match status" value="1"/>
</dbReference>
<reference evidence="3 4" key="1">
    <citation type="submission" date="2019-07" db="EMBL/GenBank/DDBJ databases">
        <title>Whole genome shotgun sequence of Methylobacterium gnaphalii NBRC 107716.</title>
        <authorList>
            <person name="Hosoyama A."/>
            <person name="Uohara A."/>
            <person name="Ohji S."/>
            <person name="Ichikawa N."/>
        </authorList>
    </citation>
    <scope>NUCLEOTIDE SEQUENCE [LARGE SCALE GENOMIC DNA]</scope>
    <source>
        <strain evidence="3 4">NBRC 107716</strain>
    </source>
</reference>
<feature type="region of interest" description="Disordered" evidence="1">
    <location>
        <begin position="64"/>
        <end position="126"/>
    </location>
</feature>
<dbReference type="RefSeq" id="WP_147048115.1">
    <property type="nucleotide sequence ID" value="NZ_BJZV01000022.1"/>
</dbReference>
<feature type="compositionally biased region" description="Polar residues" evidence="1">
    <location>
        <begin position="68"/>
        <end position="96"/>
    </location>
</feature>
<evidence type="ECO:0000259" key="2">
    <source>
        <dbReference type="Pfam" id="PF12728"/>
    </source>
</evidence>
<sequence>MKARRSVEPGLLTITQAADSLGMSEKTLRVYMRRGEVKHIAFGHGLQRQRRMFHPDDLAAFVDRQRRSTPCQSIDQGTPRQESSRPRSTTMTSNTEVIGFTARRNAALNGMPKKSSSGRGSRPGNM</sequence>
<gene>
    <name evidence="3" type="ORF">MGN01_35490</name>
</gene>
<keyword evidence="4" id="KW-1185">Reference proteome</keyword>
<dbReference type="Pfam" id="PF12728">
    <property type="entry name" value="HTH_17"/>
    <property type="match status" value="1"/>
</dbReference>
<protein>
    <recommendedName>
        <fullName evidence="2">Helix-turn-helix domain-containing protein</fullName>
    </recommendedName>
</protein>
<evidence type="ECO:0000313" key="3">
    <source>
        <dbReference type="EMBL" id="GEP11704.1"/>
    </source>
</evidence>
<dbReference type="InterPro" id="IPR009061">
    <property type="entry name" value="DNA-bd_dom_put_sf"/>
</dbReference>
<feature type="compositionally biased region" description="Low complexity" evidence="1">
    <location>
        <begin position="110"/>
        <end position="126"/>
    </location>
</feature>
<feature type="domain" description="Helix-turn-helix" evidence="2">
    <location>
        <begin position="11"/>
        <end position="66"/>
    </location>
</feature>
<organism evidence="3 4">
    <name type="scientific">Methylobacterium gnaphalii</name>
    <dbReference type="NCBI Taxonomy" id="1010610"/>
    <lineage>
        <taxon>Bacteria</taxon>
        <taxon>Pseudomonadati</taxon>
        <taxon>Pseudomonadota</taxon>
        <taxon>Alphaproteobacteria</taxon>
        <taxon>Hyphomicrobiales</taxon>
        <taxon>Methylobacteriaceae</taxon>
        <taxon>Methylobacterium</taxon>
    </lineage>
</organism>
<dbReference type="EMBL" id="BJZV01000022">
    <property type="protein sequence ID" value="GEP11704.1"/>
    <property type="molecule type" value="Genomic_DNA"/>
</dbReference>
<evidence type="ECO:0000313" key="4">
    <source>
        <dbReference type="Proteomes" id="UP000321750"/>
    </source>
</evidence>
<dbReference type="AlphaFoldDB" id="A0A512JP17"/>
<dbReference type="OrthoDB" id="8021366at2"/>
<name>A0A512JP17_9HYPH</name>
<comment type="caution">
    <text evidence="3">The sequence shown here is derived from an EMBL/GenBank/DDBJ whole genome shotgun (WGS) entry which is preliminary data.</text>
</comment>
<accession>A0A512JP17</accession>